<feature type="transmembrane region" description="Helical" evidence="1">
    <location>
        <begin position="6"/>
        <end position="28"/>
    </location>
</feature>
<proteinExistence type="predicted"/>
<evidence type="ECO:0008006" key="4">
    <source>
        <dbReference type="Google" id="ProtNLM"/>
    </source>
</evidence>
<evidence type="ECO:0000256" key="1">
    <source>
        <dbReference type="SAM" id="Phobius"/>
    </source>
</evidence>
<dbReference type="EMBL" id="CP117411">
    <property type="protein sequence ID" value="WCT73351.1"/>
    <property type="molecule type" value="Genomic_DNA"/>
</dbReference>
<keyword evidence="1" id="KW-1133">Transmembrane helix</keyword>
<evidence type="ECO:0000313" key="3">
    <source>
        <dbReference type="Proteomes" id="UP001220395"/>
    </source>
</evidence>
<gene>
    <name evidence="2" type="ORF">PQ455_17350</name>
</gene>
<accession>A0ABY7TJF3</accession>
<dbReference type="Proteomes" id="UP001220395">
    <property type="component" value="Chromosome"/>
</dbReference>
<sequence>MSSAARTGLVIVVVAIVAVIAAIAFGFLDVSQTKEAKLPEVAVQGGQAPAFDVKTADVDVGSKPTTVDVPTVGTRKETIDVPTVDVKKPN</sequence>
<keyword evidence="3" id="KW-1185">Reference proteome</keyword>
<keyword evidence="1" id="KW-0472">Membrane</keyword>
<name>A0ABY7TJF3_9SPHN</name>
<protein>
    <recommendedName>
        <fullName evidence="4">SPOR domain-containing protein</fullName>
    </recommendedName>
</protein>
<reference evidence="2 3" key="1">
    <citation type="submission" date="2023-02" db="EMBL/GenBank/DDBJ databases">
        <title>Genome sequence of Sphingomonas naphthae.</title>
        <authorList>
            <person name="Kim S."/>
            <person name="Heo J."/>
            <person name="Kwon S.-W."/>
        </authorList>
    </citation>
    <scope>NUCLEOTIDE SEQUENCE [LARGE SCALE GENOMIC DNA]</scope>
    <source>
        <strain evidence="2 3">KACC 18716</strain>
    </source>
</reference>
<evidence type="ECO:0000313" key="2">
    <source>
        <dbReference type="EMBL" id="WCT73351.1"/>
    </source>
</evidence>
<keyword evidence="1" id="KW-0812">Transmembrane</keyword>
<dbReference type="RefSeq" id="WP_273687507.1">
    <property type="nucleotide sequence ID" value="NZ_CP117411.1"/>
</dbReference>
<organism evidence="2 3">
    <name type="scientific">Sphingomonas naphthae</name>
    <dbReference type="NCBI Taxonomy" id="1813468"/>
    <lineage>
        <taxon>Bacteria</taxon>
        <taxon>Pseudomonadati</taxon>
        <taxon>Pseudomonadota</taxon>
        <taxon>Alphaproteobacteria</taxon>
        <taxon>Sphingomonadales</taxon>
        <taxon>Sphingomonadaceae</taxon>
        <taxon>Sphingomonas</taxon>
    </lineage>
</organism>